<dbReference type="InterPro" id="IPR051175">
    <property type="entry name" value="CLK_kinases"/>
</dbReference>
<evidence type="ECO:0000313" key="7">
    <source>
        <dbReference type="EMBL" id="KAF2018044.1"/>
    </source>
</evidence>
<dbReference type="GO" id="GO:0005634">
    <property type="term" value="C:nucleus"/>
    <property type="evidence" value="ECO:0007669"/>
    <property type="project" value="TreeGrafter"/>
</dbReference>
<dbReference type="Gene3D" id="3.30.200.20">
    <property type="entry name" value="Phosphorylase Kinase, domain 1"/>
    <property type="match status" value="1"/>
</dbReference>
<dbReference type="RefSeq" id="XP_033386383.1">
    <property type="nucleotide sequence ID" value="XM_033533759.1"/>
</dbReference>
<name>A0A6A5Y0G0_9PLEO</name>
<dbReference type="InterPro" id="IPR011009">
    <property type="entry name" value="Kinase-like_dom_sf"/>
</dbReference>
<proteinExistence type="predicted"/>
<dbReference type="Proteomes" id="UP000799778">
    <property type="component" value="Unassembled WGS sequence"/>
</dbReference>
<dbReference type="Gene3D" id="1.10.510.10">
    <property type="entry name" value="Transferase(Phosphotransferase) domain 1"/>
    <property type="match status" value="1"/>
</dbReference>
<dbReference type="InterPro" id="IPR008271">
    <property type="entry name" value="Ser/Thr_kinase_AS"/>
</dbReference>
<dbReference type="InterPro" id="IPR000719">
    <property type="entry name" value="Prot_kinase_dom"/>
</dbReference>
<dbReference type="Pfam" id="PF00069">
    <property type="entry name" value="Pkinase"/>
    <property type="match status" value="1"/>
</dbReference>
<dbReference type="GO" id="GO:0004674">
    <property type="term" value="F:protein serine/threonine kinase activity"/>
    <property type="evidence" value="ECO:0007669"/>
    <property type="project" value="UniProtKB-KW"/>
</dbReference>
<keyword evidence="1" id="KW-0723">Serine/threonine-protein kinase</keyword>
<dbReference type="PANTHER" id="PTHR45646:SF11">
    <property type="entry name" value="SERINE_THREONINE-PROTEIN KINASE DOA"/>
    <property type="match status" value="1"/>
</dbReference>
<evidence type="ECO:0000256" key="2">
    <source>
        <dbReference type="ARBA" id="ARBA00022679"/>
    </source>
</evidence>
<feature type="domain" description="Protein kinase" evidence="6">
    <location>
        <begin position="1"/>
        <end position="340"/>
    </location>
</feature>
<dbReference type="GO" id="GO:0043484">
    <property type="term" value="P:regulation of RNA splicing"/>
    <property type="evidence" value="ECO:0007669"/>
    <property type="project" value="TreeGrafter"/>
</dbReference>
<dbReference type="OrthoDB" id="5979581at2759"/>
<dbReference type="PROSITE" id="PS00108">
    <property type="entry name" value="PROTEIN_KINASE_ST"/>
    <property type="match status" value="1"/>
</dbReference>
<dbReference type="GO" id="GO:0005524">
    <property type="term" value="F:ATP binding"/>
    <property type="evidence" value="ECO:0007669"/>
    <property type="project" value="UniProtKB-KW"/>
</dbReference>
<gene>
    <name evidence="7" type="ORF">BU24DRAFT_491092</name>
</gene>
<keyword evidence="8" id="KW-1185">Reference proteome</keyword>
<sequence length="345" mass="39174">MECFVRFVEIFIRPKPKIPLAPISFPSTGFEVIRNHGYVTLKVFAKDEKDSNEFDIYNALSIGSHRHPGYPYVRKALETITISRAGRDHQCLVQTPLWDSFGGILNRSPTQKLTEGVLKVGLRDLLSGLDYLHSECKLIHTDMKVDNVLVELDDDTVFESFTKAELEHPSPRKFVDGTTVYASRSFGTPEDFGNVVLGDFGSTVSGAERQAKRVQPNVYRAPEVMLNVDWSYPIDIWNVLHGNDPDGSGYKTRAHLAEVIGLLGPPPLDLLKKGTCSHLYFDEDGNWIAGIPIPELSLEKSEENYQGEVKEEFLRFMRKMLQWRPEDRKTAKELLEDSWLQSPLF</sequence>
<dbReference type="PANTHER" id="PTHR45646">
    <property type="entry name" value="SERINE/THREONINE-PROTEIN KINASE DOA-RELATED"/>
    <property type="match status" value="1"/>
</dbReference>
<dbReference type="SMART" id="SM00220">
    <property type="entry name" value="S_TKc"/>
    <property type="match status" value="1"/>
</dbReference>
<dbReference type="SUPFAM" id="SSF56112">
    <property type="entry name" value="Protein kinase-like (PK-like)"/>
    <property type="match status" value="1"/>
</dbReference>
<keyword evidence="2" id="KW-0808">Transferase</keyword>
<dbReference type="AlphaFoldDB" id="A0A6A5Y0G0"/>
<accession>A0A6A5Y0G0</accession>
<dbReference type="EMBL" id="ML978068">
    <property type="protein sequence ID" value="KAF2018044.1"/>
    <property type="molecule type" value="Genomic_DNA"/>
</dbReference>
<keyword evidence="4 7" id="KW-0418">Kinase</keyword>
<evidence type="ECO:0000259" key="6">
    <source>
        <dbReference type="PROSITE" id="PS50011"/>
    </source>
</evidence>
<dbReference type="GeneID" id="54291156"/>
<dbReference type="PROSITE" id="PS50011">
    <property type="entry name" value="PROTEIN_KINASE_DOM"/>
    <property type="match status" value="1"/>
</dbReference>
<evidence type="ECO:0000313" key="8">
    <source>
        <dbReference type="Proteomes" id="UP000799778"/>
    </source>
</evidence>
<evidence type="ECO:0000256" key="4">
    <source>
        <dbReference type="ARBA" id="ARBA00022777"/>
    </source>
</evidence>
<evidence type="ECO:0000256" key="5">
    <source>
        <dbReference type="ARBA" id="ARBA00022840"/>
    </source>
</evidence>
<organism evidence="7 8">
    <name type="scientific">Aaosphaeria arxii CBS 175.79</name>
    <dbReference type="NCBI Taxonomy" id="1450172"/>
    <lineage>
        <taxon>Eukaryota</taxon>
        <taxon>Fungi</taxon>
        <taxon>Dikarya</taxon>
        <taxon>Ascomycota</taxon>
        <taxon>Pezizomycotina</taxon>
        <taxon>Dothideomycetes</taxon>
        <taxon>Pleosporomycetidae</taxon>
        <taxon>Pleosporales</taxon>
        <taxon>Pleosporales incertae sedis</taxon>
        <taxon>Aaosphaeria</taxon>
    </lineage>
</organism>
<keyword evidence="5" id="KW-0067">ATP-binding</keyword>
<reference evidence="7" key="1">
    <citation type="journal article" date="2020" name="Stud. Mycol.">
        <title>101 Dothideomycetes genomes: a test case for predicting lifestyles and emergence of pathogens.</title>
        <authorList>
            <person name="Haridas S."/>
            <person name="Albert R."/>
            <person name="Binder M."/>
            <person name="Bloem J."/>
            <person name="Labutti K."/>
            <person name="Salamov A."/>
            <person name="Andreopoulos B."/>
            <person name="Baker S."/>
            <person name="Barry K."/>
            <person name="Bills G."/>
            <person name="Bluhm B."/>
            <person name="Cannon C."/>
            <person name="Castanera R."/>
            <person name="Culley D."/>
            <person name="Daum C."/>
            <person name="Ezra D."/>
            <person name="Gonzalez J."/>
            <person name="Henrissat B."/>
            <person name="Kuo A."/>
            <person name="Liang C."/>
            <person name="Lipzen A."/>
            <person name="Lutzoni F."/>
            <person name="Magnuson J."/>
            <person name="Mondo S."/>
            <person name="Nolan M."/>
            <person name="Ohm R."/>
            <person name="Pangilinan J."/>
            <person name="Park H.-J."/>
            <person name="Ramirez L."/>
            <person name="Alfaro M."/>
            <person name="Sun H."/>
            <person name="Tritt A."/>
            <person name="Yoshinaga Y."/>
            <person name="Zwiers L.-H."/>
            <person name="Turgeon B."/>
            <person name="Goodwin S."/>
            <person name="Spatafora J."/>
            <person name="Crous P."/>
            <person name="Grigoriev I."/>
        </authorList>
    </citation>
    <scope>NUCLEOTIDE SEQUENCE</scope>
    <source>
        <strain evidence="7">CBS 175.79</strain>
    </source>
</reference>
<evidence type="ECO:0000256" key="3">
    <source>
        <dbReference type="ARBA" id="ARBA00022741"/>
    </source>
</evidence>
<evidence type="ECO:0000256" key="1">
    <source>
        <dbReference type="ARBA" id="ARBA00022527"/>
    </source>
</evidence>
<keyword evidence="3" id="KW-0547">Nucleotide-binding</keyword>
<protein>
    <submittedName>
        <fullName evidence="7">Kinase-like protein</fullName>
    </submittedName>
</protein>